<accession>A0A2Z6RIE2</accession>
<feature type="compositionally biased region" description="Low complexity" evidence="3">
    <location>
        <begin position="766"/>
        <end position="779"/>
    </location>
</feature>
<keyword evidence="7" id="KW-1185">Reference proteome</keyword>
<evidence type="ECO:0000256" key="1">
    <source>
        <dbReference type="ARBA" id="ARBA00022723"/>
    </source>
</evidence>
<dbReference type="InterPro" id="IPR036864">
    <property type="entry name" value="Zn2-C6_fun-type_DNA-bd_sf"/>
</dbReference>
<feature type="compositionally biased region" description="Low complexity" evidence="3">
    <location>
        <begin position="788"/>
        <end position="810"/>
    </location>
</feature>
<dbReference type="STRING" id="94130.A0A2Z6RIE2"/>
<dbReference type="EMBL" id="BEXD01001086">
    <property type="protein sequence ID" value="GBB92166.1"/>
    <property type="molecule type" value="Genomic_DNA"/>
</dbReference>
<keyword evidence="2" id="KW-0539">Nucleus</keyword>
<dbReference type="Pfam" id="PF04082">
    <property type="entry name" value="Fungal_trans"/>
    <property type="match status" value="1"/>
</dbReference>
<dbReference type="Pfam" id="PF00172">
    <property type="entry name" value="Zn_clus"/>
    <property type="match status" value="1"/>
</dbReference>
<dbReference type="GO" id="GO:0003677">
    <property type="term" value="F:DNA binding"/>
    <property type="evidence" value="ECO:0007669"/>
    <property type="project" value="InterPro"/>
</dbReference>
<evidence type="ECO:0000256" key="3">
    <source>
        <dbReference type="SAM" id="MobiDB-lite"/>
    </source>
</evidence>
<dbReference type="CDD" id="cd00067">
    <property type="entry name" value="GAL4"/>
    <property type="match status" value="1"/>
</dbReference>
<dbReference type="SMART" id="SM00066">
    <property type="entry name" value="GAL4"/>
    <property type="match status" value="1"/>
</dbReference>
<gene>
    <name evidence="6" type="ORF">RCL2_002513100</name>
    <name evidence="5" type="ORF">RclHR1_19760001</name>
</gene>
<dbReference type="PROSITE" id="PS50048">
    <property type="entry name" value="ZN2_CY6_FUNGAL_2"/>
    <property type="match status" value="1"/>
</dbReference>
<evidence type="ECO:0000259" key="4">
    <source>
        <dbReference type="PROSITE" id="PS50048"/>
    </source>
</evidence>
<organism evidence="5 7">
    <name type="scientific">Rhizophagus clarus</name>
    <dbReference type="NCBI Taxonomy" id="94130"/>
    <lineage>
        <taxon>Eukaryota</taxon>
        <taxon>Fungi</taxon>
        <taxon>Fungi incertae sedis</taxon>
        <taxon>Mucoromycota</taxon>
        <taxon>Glomeromycotina</taxon>
        <taxon>Glomeromycetes</taxon>
        <taxon>Glomerales</taxon>
        <taxon>Glomeraceae</taxon>
        <taxon>Rhizophagus</taxon>
    </lineage>
</organism>
<dbReference type="AlphaFoldDB" id="A0A2Z6RIE2"/>
<dbReference type="Proteomes" id="UP000247702">
    <property type="component" value="Unassembled WGS sequence"/>
</dbReference>
<dbReference type="PANTHER" id="PTHR46910:SF1">
    <property type="entry name" value="MISCELLANEOUS ZN(II)2CYS6 TRANSCRIPTION FACTOR (EUROFUNG)-RELATED"/>
    <property type="match status" value="1"/>
</dbReference>
<dbReference type="PROSITE" id="PS00463">
    <property type="entry name" value="ZN2_CY6_FUNGAL_1"/>
    <property type="match status" value="1"/>
</dbReference>
<feature type="region of interest" description="Disordered" evidence="3">
    <location>
        <begin position="745"/>
        <end position="852"/>
    </location>
</feature>
<dbReference type="GO" id="GO:0008270">
    <property type="term" value="F:zinc ion binding"/>
    <property type="evidence" value="ECO:0007669"/>
    <property type="project" value="InterPro"/>
</dbReference>
<name>A0A2Z6RIE2_9GLOM</name>
<dbReference type="CDD" id="cd12148">
    <property type="entry name" value="fungal_TF_MHR"/>
    <property type="match status" value="1"/>
</dbReference>
<dbReference type="SUPFAM" id="SSF57701">
    <property type="entry name" value="Zn2/Cys6 DNA-binding domain"/>
    <property type="match status" value="1"/>
</dbReference>
<dbReference type="SMART" id="SM00906">
    <property type="entry name" value="Fungal_trans"/>
    <property type="match status" value="1"/>
</dbReference>
<evidence type="ECO:0000256" key="2">
    <source>
        <dbReference type="ARBA" id="ARBA00023242"/>
    </source>
</evidence>
<dbReference type="InterPro" id="IPR007219">
    <property type="entry name" value="XnlR_reg_dom"/>
</dbReference>
<dbReference type="OrthoDB" id="2123952at2759"/>
<evidence type="ECO:0000313" key="6">
    <source>
        <dbReference type="EMBL" id="GES98593.1"/>
    </source>
</evidence>
<proteinExistence type="predicted"/>
<feature type="compositionally biased region" description="Polar residues" evidence="3">
    <location>
        <begin position="745"/>
        <end position="765"/>
    </location>
</feature>
<dbReference type="Proteomes" id="UP000615446">
    <property type="component" value="Unassembled WGS sequence"/>
</dbReference>
<dbReference type="InterPro" id="IPR001138">
    <property type="entry name" value="Zn2Cys6_DnaBD"/>
</dbReference>
<dbReference type="EMBL" id="BLAL01000274">
    <property type="protein sequence ID" value="GES98593.1"/>
    <property type="molecule type" value="Genomic_DNA"/>
</dbReference>
<feature type="compositionally biased region" description="Low complexity" evidence="3">
    <location>
        <begin position="823"/>
        <end position="851"/>
    </location>
</feature>
<protein>
    <submittedName>
        <fullName evidence="6">Fungal-specific transcription factor domain-domain-containing protein</fullName>
    </submittedName>
</protein>
<evidence type="ECO:0000313" key="5">
    <source>
        <dbReference type="EMBL" id="GBB92166.1"/>
    </source>
</evidence>
<feature type="compositionally biased region" description="Low complexity" evidence="3">
    <location>
        <begin position="667"/>
        <end position="678"/>
    </location>
</feature>
<sequence length="921" mass="103435">MIVDDSNCDSQENKRVKITTACDTCRRRKVKCDGESPCANCQRGNYQCTFSDASAKRPRGPPKGFVALIEDRLHTIESLLVNLVNKDNIPDISTLSKDVKRFSDISQSCPGYTDELTNDDDEILLNNLIHTNASNTLQSNTLSFLMLENPDNGLPDYVEPPLPNLPVNLKQVPEEISTSLFEKYFNNIHPYLPIINHGHFYRLLKNANDENQPSKLLIEAIYAVGAMFSPTVKQNSEYSSQFFYERARSLLDYFIDVPRLSTIQALILLFMVDQGKPSSYRSQTYSSIAIKMAQTIELNRKNGAAYQGAKDRQTKKLVWWGCFVLDRLNSLNTGDPLLINDKMCDIDLPSPDDMDLDDINFQNNEGSSSSTSFSHNSTYKQQINMFISFIRITKLTGQILEHLQTISCSGIQASWNHHATIDIFESLLSEWLRDLPPYLNYIPSPQNLPLPGHIACLHMQHQTLYLLLHYPYVAEYDKLRRGDRNFRTSRTFVNSMNICNSAANKITNIGVEALNVNTCISFPAMFYCLCKAVKVHSINITSLQRGLAINSYKNVIKTVKICQFYRQNNIMKELVQKTISLLENILIKHQDKFSHEEIFGITPSGEIVNPDGLDLTLSSFGLNNLNINSLPHIKITSESCSVDNGNNMKSANSVSSIVPQKRSEPPSNQIQQSSSFIQGDNGANQQFDITSAESLYTDSFAQIQPPQIIQTTSANGQLWDLFNDNSSYMTSTSSANQTHTNYLQSQRTQSLPNPTSSQMSLNTFKSQSLSSHSRSIQSLKPISQEMFTSSPSSSPISPTLQQSQSSSTTPIETNFDRIFNNIPTTTPTSSRSRSRTSSPFSSSSSSSSSSFSEKEKEINSLNYFDNPNDESSINLLEKIRVTSPTDIDTSIYDTDYDQFESNNNVAMIDIGSFRSFEEYGI</sequence>
<comment type="caution">
    <text evidence="5">The sequence shown here is derived from an EMBL/GenBank/DDBJ whole genome shotgun (WGS) entry which is preliminary data.</text>
</comment>
<dbReference type="GO" id="GO:0006351">
    <property type="term" value="P:DNA-templated transcription"/>
    <property type="evidence" value="ECO:0007669"/>
    <property type="project" value="InterPro"/>
</dbReference>
<feature type="region of interest" description="Disordered" evidence="3">
    <location>
        <begin position="651"/>
        <end position="682"/>
    </location>
</feature>
<reference evidence="6" key="2">
    <citation type="submission" date="2019-10" db="EMBL/GenBank/DDBJ databases">
        <title>Conservation and host-specific expression of non-tandemly repeated heterogenous ribosome RNA gene in arbuscular mycorrhizal fungi.</title>
        <authorList>
            <person name="Maeda T."/>
            <person name="Kobayashi Y."/>
            <person name="Nakagawa T."/>
            <person name="Ezawa T."/>
            <person name="Yamaguchi K."/>
            <person name="Bino T."/>
            <person name="Nishimoto Y."/>
            <person name="Shigenobu S."/>
            <person name="Kawaguchi M."/>
        </authorList>
    </citation>
    <scope>NUCLEOTIDE SEQUENCE</scope>
    <source>
        <strain evidence="6">HR1</strain>
    </source>
</reference>
<dbReference type="PANTHER" id="PTHR46910">
    <property type="entry name" value="TRANSCRIPTION FACTOR PDR1"/>
    <property type="match status" value="1"/>
</dbReference>
<feature type="domain" description="Zn(2)-C6 fungal-type" evidence="4">
    <location>
        <begin position="21"/>
        <end position="50"/>
    </location>
</feature>
<keyword evidence="1" id="KW-0479">Metal-binding</keyword>
<evidence type="ECO:0000313" key="7">
    <source>
        <dbReference type="Proteomes" id="UP000247702"/>
    </source>
</evidence>
<reference evidence="5 7" key="1">
    <citation type="submission" date="2017-11" db="EMBL/GenBank/DDBJ databases">
        <title>The genome of Rhizophagus clarus HR1 reveals common genetic basis of auxotrophy among arbuscular mycorrhizal fungi.</title>
        <authorList>
            <person name="Kobayashi Y."/>
        </authorList>
    </citation>
    <scope>NUCLEOTIDE SEQUENCE [LARGE SCALE GENOMIC DNA]</scope>
    <source>
        <strain evidence="5 7">HR1</strain>
    </source>
</reference>
<dbReference type="GO" id="GO:0000981">
    <property type="term" value="F:DNA-binding transcription factor activity, RNA polymerase II-specific"/>
    <property type="evidence" value="ECO:0007669"/>
    <property type="project" value="InterPro"/>
</dbReference>
<dbReference type="InterPro" id="IPR050987">
    <property type="entry name" value="AtrR-like"/>
</dbReference>
<dbReference type="Gene3D" id="4.10.240.10">
    <property type="entry name" value="Zn(2)-C6 fungal-type DNA-binding domain"/>
    <property type="match status" value="1"/>
</dbReference>